<reference evidence="3 4" key="1">
    <citation type="submission" date="2019-06" db="EMBL/GenBank/DDBJ databases">
        <title>Genome Sequence of the Brown Rot Fungal Pathogen Monilinia fructicola.</title>
        <authorList>
            <person name="De Miccolis Angelini R.M."/>
            <person name="Landi L."/>
            <person name="Abate D."/>
            <person name="Pollastro S."/>
            <person name="Romanazzi G."/>
            <person name="Faretra F."/>
        </authorList>
    </citation>
    <scope>NUCLEOTIDE SEQUENCE [LARGE SCALE GENOMIC DNA]</scope>
    <source>
        <strain evidence="3 4">Mfrc123</strain>
    </source>
</reference>
<protein>
    <recommendedName>
        <fullName evidence="2">Protein kinase domain-containing protein</fullName>
    </recommendedName>
</protein>
<dbReference type="Pfam" id="PF06985">
    <property type="entry name" value="HET"/>
    <property type="match status" value="1"/>
</dbReference>
<dbReference type="GO" id="GO:0005524">
    <property type="term" value="F:ATP binding"/>
    <property type="evidence" value="ECO:0007669"/>
    <property type="project" value="InterPro"/>
</dbReference>
<dbReference type="PANTHER" id="PTHR33112:SF10">
    <property type="entry name" value="TOL"/>
    <property type="match status" value="1"/>
</dbReference>
<feature type="region of interest" description="Disordered" evidence="1">
    <location>
        <begin position="667"/>
        <end position="689"/>
    </location>
</feature>
<comment type="caution">
    <text evidence="3">The sequence shown here is derived from an EMBL/GenBank/DDBJ whole genome shotgun (WGS) entry which is preliminary data.</text>
</comment>
<evidence type="ECO:0000313" key="4">
    <source>
        <dbReference type="Proteomes" id="UP000322873"/>
    </source>
</evidence>
<dbReference type="InterPro" id="IPR011009">
    <property type="entry name" value="Kinase-like_dom_sf"/>
</dbReference>
<organism evidence="3 4">
    <name type="scientific">Monilinia fructicola</name>
    <name type="common">Brown rot fungus</name>
    <name type="synonym">Ciboria fructicola</name>
    <dbReference type="NCBI Taxonomy" id="38448"/>
    <lineage>
        <taxon>Eukaryota</taxon>
        <taxon>Fungi</taxon>
        <taxon>Dikarya</taxon>
        <taxon>Ascomycota</taxon>
        <taxon>Pezizomycotina</taxon>
        <taxon>Leotiomycetes</taxon>
        <taxon>Helotiales</taxon>
        <taxon>Sclerotiniaceae</taxon>
        <taxon>Monilinia</taxon>
    </lineage>
</organism>
<dbReference type="InterPro" id="IPR010730">
    <property type="entry name" value="HET"/>
</dbReference>
<dbReference type="EMBL" id="VICG01000003">
    <property type="protein sequence ID" value="KAA8574474.1"/>
    <property type="molecule type" value="Genomic_DNA"/>
</dbReference>
<dbReference type="SUPFAM" id="SSF56112">
    <property type="entry name" value="Protein kinase-like (PK-like)"/>
    <property type="match status" value="1"/>
</dbReference>
<dbReference type="SMART" id="SM00220">
    <property type="entry name" value="S_TKc"/>
    <property type="match status" value="1"/>
</dbReference>
<proteinExistence type="predicted"/>
<dbReference type="PANTHER" id="PTHR33112">
    <property type="entry name" value="DOMAIN PROTEIN, PUTATIVE-RELATED"/>
    <property type="match status" value="1"/>
</dbReference>
<feature type="compositionally biased region" description="Basic and acidic residues" evidence="1">
    <location>
        <begin position="406"/>
        <end position="418"/>
    </location>
</feature>
<dbReference type="Proteomes" id="UP000322873">
    <property type="component" value="Unassembled WGS sequence"/>
</dbReference>
<feature type="domain" description="Protein kinase" evidence="2">
    <location>
        <begin position="234"/>
        <end position="623"/>
    </location>
</feature>
<dbReference type="VEuPathDB" id="FungiDB:MFRU_015g00840"/>
<gene>
    <name evidence="3" type="ORF">EYC84_005933</name>
</gene>
<dbReference type="GO" id="GO:0004672">
    <property type="term" value="F:protein kinase activity"/>
    <property type="evidence" value="ECO:0007669"/>
    <property type="project" value="InterPro"/>
</dbReference>
<dbReference type="Gene3D" id="1.10.510.10">
    <property type="entry name" value="Transferase(Phosphotransferase) domain 1"/>
    <property type="match status" value="2"/>
</dbReference>
<feature type="compositionally biased region" description="Polar residues" evidence="1">
    <location>
        <begin position="385"/>
        <end position="394"/>
    </location>
</feature>
<evidence type="ECO:0000256" key="1">
    <source>
        <dbReference type="SAM" id="MobiDB-lite"/>
    </source>
</evidence>
<keyword evidence="4" id="KW-1185">Reference proteome</keyword>
<dbReference type="Pfam" id="PF00069">
    <property type="entry name" value="Pkinase"/>
    <property type="match status" value="1"/>
</dbReference>
<evidence type="ECO:0000259" key="2">
    <source>
        <dbReference type="PROSITE" id="PS50011"/>
    </source>
</evidence>
<accession>A0A5M9JY41</accession>
<feature type="region of interest" description="Disordered" evidence="1">
    <location>
        <begin position="385"/>
        <end position="418"/>
    </location>
</feature>
<evidence type="ECO:0000313" key="3">
    <source>
        <dbReference type="EMBL" id="KAA8574474.1"/>
    </source>
</evidence>
<dbReference type="InterPro" id="IPR000719">
    <property type="entry name" value="Prot_kinase_dom"/>
</dbReference>
<dbReference type="PROSITE" id="PS50011">
    <property type="entry name" value="PROTEIN_KINASE_DOM"/>
    <property type="match status" value="1"/>
</dbReference>
<name>A0A5M9JY41_MONFR</name>
<sequence length="1341" mass="151042">MNTYIHPDMHITLHTDYQTSTILMRYPGKLGVFGLQIFCKLVCSHEKSYIDLTETKIHQLSSKVENRSVMEHTEPAVTTQPLPADTLNLDIYKVVKNNSTGISPEGYYFPDEEYERLLTTDAIHNALGAGHEVSSLVNYALSDAKKTFSTVLQVFSDCKDRQEIMNYLMACGFSDTLLASQKLDESYLKHKLWNEITIDDFKTKRMPFIVPMFDVNIFKYEFENDRILPFRAFDGSQTPSSNGHFSEVRCVEMLASKQNKIKVPDRTFKVALKKLKSIDDRSYEINREWEREARAHEQLNGKSDNIIEAFGAYRQIAKSSQNDAYHLVLEWADGGSLLDFWKLHPTPQVNHSDVNKSRRRIKDMIEQIYGLSGALMAMHSTKAQSAESCTSESTLPFKAHPPRSSIDGEDRPLEVRKQSKDSTYVSTFTEDFAMDRTVPAISFSSDPASLDANTDSDTQNWRHGDIKPENILRFIDSEHSDRLGTLKLADLGRAQQHRFVTALRRTKENELWRTRWYEPPDLETNNHKNADGKISRLFDVWSIGCVIFESALWLLYGCENKFVNTGSSATGENGGTPYWRKERTGRYNLTDTVTLWINRILSRVHESSGAIGDLVKLVRDRLLKIDLPPDSDSYKAGFRTNAKDLREQLSKIVERVENDKEYLFSSTGIRDPSQHKPMDPASNSPSQSSVSLLSVDGSWSVGFSGATGWSTSIAKQRVYTNLMKNEWEIIPEDTKIIESFRSGPQFTFSLPELCPDCEAIDILSHTRMSFDMKILTTNSRGEKCDLCELIYHAAYDQGLMSRSKISLKKLGNNLVLEENGQKFLRLIETGAGVKPQSAPALVPIAGDGNPSAADLVTFMKLPLEWLKECDTEHGNFCISNQKSYVLPTRLISVENPKKPKIIAAADLPSNITANPIRYVAFSHKWGDMPGEAITTRKNIEQRKKRIPMDELPLSFRNAIAVTSSLDCPYLWIDSLCILQGPDGDFSTEADKMQATFKGAYCVLAACSAHSATDGFLANRESRSTCVKIDDVFVSPVTVDFERDVLQSPLSRRGWALQERALARRTVFFTETQTYWECGHGIRCEALLKLKNDKAAFLGDSNFPDYTIRPQGTVGEQIDLSITLFKHYTRLEFSHPEDRPIAIDGLMERLAMAFKTRSLAGLFKTYWGRCLLWRRADESIPLKKIPQGQNSRKVPPTWSWMAFEGAISFIEPEGGQVDWNDSGVILPFNGLTHDQASWLSTSCHKDSVAIKAKAFDFKIPADTASSEASLYYDSGEIPSAKCVIIGSGKQLTGDAGIKKNYVLIVKPVSDLPGNIFYERCGVGYLLGKFIQLDGSSLFITIE</sequence>